<comment type="caution">
    <text evidence="4">The sequence shown here is derived from an EMBL/GenBank/DDBJ whole genome shotgun (WGS) entry which is preliminary data.</text>
</comment>
<dbReference type="InterPro" id="IPR036518">
    <property type="entry name" value="CobE/GbiG_C_sf"/>
</dbReference>
<keyword evidence="5" id="KW-1185">Reference proteome</keyword>
<proteinExistence type="predicted"/>
<dbReference type="PANTHER" id="PTHR37477">
    <property type="entry name" value="COBALT-PRECORRIN-5A HYDROLASE"/>
    <property type="match status" value="1"/>
</dbReference>
<feature type="domain" description="Cobalamin biosynthesis central region" evidence="3">
    <location>
        <begin position="124"/>
        <end position="201"/>
    </location>
</feature>
<name>A0ABV1J3T4_9FIRM</name>
<dbReference type="InterPro" id="IPR052553">
    <property type="entry name" value="CbiG_hydrolase"/>
</dbReference>
<organism evidence="4 5">
    <name type="scientific">Aedoeadaptatus acetigenes</name>
    <dbReference type="NCBI Taxonomy" id="2981723"/>
    <lineage>
        <taxon>Bacteria</taxon>
        <taxon>Bacillati</taxon>
        <taxon>Bacillota</taxon>
        <taxon>Tissierellia</taxon>
        <taxon>Tissierellales</taxon>
        <taxon>Peptoniphilaceae</taxon>
        <taxon>Aedoeadaptatus</taxon>
    </lineage>
</organism>
<evidence type="ECO:0000259" key="1">
    <source>
        <dbReference type="Pfam" id="PF01890"/>
    </source>
</evidence>
<dbReference type="GO" id="GO:0016787">
    <property type="term" value="F:hydrolase activity"/>
    <property type="evidence" value="ECO:0007669"/>
    <property type="project" value="UniProtKB-KW"/>
</dbReference>
<feature type="domain" description="Cobalamin synthesis G N-terminal" evidence="2">
    <location>
        <begin position="40"/>
        <end position="118"/>
    </location>
</feature>
<evidence type="ECO:0000259" key="2">
    <source>
        <dbReference type="Pfam" id="PF11760"/>
    </source>
</evidence>
<dbReference type="Pfam" id="PF11761">
    <property type="entry name" value="CbiG_mid"/>
    <property type="match status" value="1"/>
</dbReference>
<dbReference type="EMBL" id="JBBNPS010000001">
    <property type="protein sequence ID" value="MEQ3352849.1"/>
    <property type="molecule type" value="Genomic_DNA"/>
</dbReference>
<dbReference type="Proteomes" id="UP001481872">
    <property type="component" value="Unassembled WGS sequence"/>
</dbReference>
<dbReference type="Pfam" id="PF01890">
    <property type="entry name" value="CbiG_C"/>
    <property type="match status" value="1"/>
</dbReference>
<accession>A0ABV1J3T4</accession>
<dbReference type="InterPro" id="IPR002750">
    <property type="entry name" value="CobE/GbiG_C"/>
</dbReference>
<protein>
    <submittedName>
        <fullName evidence="4">Cobalt-precorrin 5A hydrolase</fullName>
    </submittedName>
</protein>
<dbReference type="SUPFAM" id="SSF159672">
    <property type="entry name" value="CbiG N-terminal domain-like"/>
    <property type="match status" value="1"/>
</dbReference>
<dbReference type="InterPro" id="IPR021744">
    <property type="entry name" value="CbiG_N"/>
</dbReference>
<keyword evidence="4" id="KW-0378">Hydrolase</keyword>
<dbReference type="Gene3D" id="3.30.420.180">
    <property type="entry name" value="CobE/GbiG C-terminal domain"/>
    <property type="match status" value="1"/>
</dbReference>
<reference evidence="4 5" key="1">
    <citation type="submission" date="2024-04" db="EMBL/GenBank/DDBJ databases">
        <title>Human intestinal bacterial collection.</title>
        <authorList>
            <person name="Pauvert C."/>
            <person name="Hitch T.C.A."/>
            <person name="Clavel T."/>
        </authorList>
    </citation>
    <scope>NUCLEOTIDE SEQUENCE [LARGE SCALE GENOMIC DNA]</scope>
    <source>
        <strain evidence="4 5">CLA-SR-H026</strain>
    </source>
</reference>
<evidence type="ECO:0000313" key="4">
    <source>
        <dbReference type="EMBL" id="MEQ3352849.1"/>
    </source>
</evidence>
<dbReference type="RefSeq" id="WP_148471581.1">
    <property type="nucleotide sequence ID" value="NZ_JAOQJD010000001.1"/>
</dbReference>
<evidence type="ECO:0000313" key="5">
    <source>
        <dbReference type="Proteomes" id="UP001481872"/>
    </source>
</evidence>
<feature type="domain" description="CobE/GbiG C-terminal" evidence="1">
    <location>
        <begin position="205"/>
        <end position="320"/>
    </location>
</feature>
<dbReference type="Pfam" id="PF11760">
    <property type="entry name" value="CbiG_N"/>
    <property type="match status" value="1"/>
</dbReference>
<dbReference type="InterPro" id="IPR038029">
    <property type="entry name" value="GbiG_N_sf"/>
</dbReference>
<sequence length="325" mass="35547">MKTAVLCFSPQGAALAKKYFSQEDCYGKDFQRPIKKEDFGHIFTGYDRIVFIGAAGIAVRYMAPFVADKRKDPAVVVIDPVGRYVIPLLSGHLGGANAYAEELAKAMGAEAVLTTASDSLGFEAIDVFAQRENYAFEDMAAMKEVAGAMVAGREIPWYSEEDALPDYPHIKRVPSIEAADAKDGVVVTTKDVEIKTGLQLVPRRIHLGIGSKKDTDPEALLALIKKTLKTYAIHPMALAAIHTIDIKKEEPAIVYAAKHFRIPMKIYSAEELSRNEKRCEGSDFVRATVGVSSVSCTAAYMGGEIMIAEKICEEGFTLSITKEKR</sequence>
<dbReference type="Gene3D" id="3.40.50.11220">
    <property type="match status" value="1"/>
</dbReference>
<dbReference type="InterPro" id="IPR021745">
    <property type="entry name" value="CbiG_mid"/>
</dbReference>
<evidence type="ECO:0000259" key="3">
    <source>
        <dbReference type="Pfam" id="PF11761"/>
    </source>
</evidence>
<dbReference type="PANTHER" id="PTHR37477:SF1">
    <property type="entry name" value="COBALT-PRECORRIN-5A HYDROLASE"/>
    <property type="match status" value="1"/>
</dbReference>
<dbReference type="SUPFAM" id="SSF159664">
    <property type="entry name" value="CobE/GbiG C-terminal domain-like"/>
    <property type="match status" value="1"/>
</dbReference>
<gene>
    <name evidence="4" type="ORF">AAA081_00820</name>
</gene>